<feature type="region of interest" description="Disordered" evidence="6">
    <location>
        <begin position="91"/>
        <end position="121"/>
    </location>
</feature>
<feature type="compositionally biased region" description="Basic and acidic residues" evidence="6">
    <location>
        <begin position="103"/>
        <end position="112"/>
    </location>
</feature>
<evidence type="ECO:0000313" key="8">
    <source>
        <dbReference type="EMBL" id="KXH60740.1"/>
    </source>
</evidence>
<dbReference type="Pfam" id="PF04082">
    <property type="entry name" value="Fungal_trans"/>
    <property type="match status" value="1"/>
</dbReference>
<dbReference type="Gene3D" id="4.10.240.10">
    <property type="entry name" value="Zn(2)-C6 fungal-type DNA-binding domain"/>
    <property type="match status" value="1"/>
</dbReference>
<feature type="region of interest" description="Disordered" evidence="6">
    <location>
        <begin position="715"/>
        <end position="758"/>
    </location>
</feature>
<dbReference type="CDD" id="cd00067">
    <property type="entry name" value="GAL4"/>
    <property type="match status" value="1"/>
</dbReference>
<dbReference type="InterPro" id="IPR050815">
    <property type="entry name" value="TF_fung"/>
</dbReference>
<dbReference type="STRING" id="1209931.A0A135UK12"/>
<dbReference type="GO" id="GO:0006351">
    <property type="term" value="P:DNA-templated transcription"/>
    <property type="evidence" value="ECO:0007669"/>
    <property type="project" value="InterPro"/>
</dbReference>
<keyword evidence="4" id="KW-0804">Transcription</keyword>
<evidence type="ECO:0000256" key="6">
    <source>
        <dbReference type="SAM" id="MobiDB-lite"/>
    </source>
</evidence>
<feature type="domain" description="Zn(2)-C6 fungal-type" evidence="7">
    <location>
        <begin position="53"/>
        <end position="87"/>
    </location>
</feature>
<dbReference type="Proteomes" id="UP000070121">
    <property type="component" value="Unassembled WGS sequence"/>
</dbReference>
<comment type="subcellular location">
    <subcellularLocation>
        <location evidence="1">Nucleus</location>
    </subcellularLocation>
</comment>
<dbReference type="GO" id="GO:0005634">
    <property type="term" value="C:nucleus"/>
    <property type="evidence" value="ECO:0007669"/>
    <property type="project" value="UniProtKB-SubCell"/>
</dbReference>
<keyword evidence="9" id="KW-1185">Reference proteome</keyword>
<evidence type="ECO:0000259" key="7">
    <source>
        <dbReference type="PROSITE" id="PS50048"/>
    </source>
</evidence>
<dbReference type="PANTHER" id="PTHR47338">
    <property type="entry name" value="ZN(II)2CYS6 TRANSCRIPTION FACTOR (EUROFUNG)-RELATED"/>
    <property type="match status" value="1"/>
</dbReference>
<dbReference type="GO" id="GO:0008270">
    <property type="term" value="F:zinc ion binding"/>
    <property type="evidence" value="ECO:0007669"/>
    <property type="project" value="InterPro"/>
</dbReference>
<proteinExistence type="predicted"/>
<dbReference type="Pfam" id="PF00172">
    <property type="entry name" value="Zn_clus"/>
    <property type="match status" value="1"/>
</dbReference>
<dbReference type="SMART" id="SM00906">
    <property type="entry name" value="Fungal_trans"/>
    <property type="match status" value="1"/>
</dbReference>
<dbReference type="InterPro" id="IPR007219">
    <property type="entry name" value="XnlR_reg_dom"/>
</dbReference>
<keyword evidence="3" id="KW-0805">Transcription regulation</keyword>
<dbReference type="InterPro" id="IPR001138">
    <property type="entry name" value="Zn2Cys6_DnaBD"/>
</dbReference>
<dbReference type="EMBL" id="JFFI01001358">
    <property type="protein sequence ID" value="KXH60740.1"/>
    <property type="molecule type" value="Genomic_DNA"/>
</dbReference>
<dbReference type="SUPFAM" id="SSF57701">
    <property type="entry name" value="Zn2/Cys6 DNA-binding domain"/>
    <property type="match status" value="1"/>
</dbReference>
<dbReference type="OrthoDB" id="5370478at2759"/>
<evidence type="ECO:0000256" key="3">
    <source>
        <dbReference type="ARBA" id="ARBA00023015"/>
    </source>
</evidence>
<evidence type="ECO:0000313" key="9">
    <source>
        <dbReference type="Proteomes" id="UP000070121"/>
    </source>
</evidence>
<keyword evidence="2" id="KW-0479">Metal-binding</keyword>
<dbReference type="PROSITE" id="PS50048">
    <property type="entry name" value="ZN2_CY6_FUNGAL_2"/>
    <property type="match status" value="1"/>
</dbReference>
<dbReference type="PANTHER" id="PTHR47338:SF5">
    <property type="entry name" value="ZN(II)2CYS6 TRANSCRIPTION FACTOR (EUROFUNG)"/>
    <property type="match status" value="1"/>
</dbReference>
<dbReference type="InterPro" id="IPR036864">
    <property type="entry name" value="Zn2-C6_fun-type_DNA-bd_sf"/>
</dbReference>
<dbReference type="PROSITE" id="PS00463">
    <property type="entry name" value="ZN2_CY6_FUNGAL_1"/>
    <property type="match status" value="1"/>
</dbReference>
<sequence length="823" mass="92256">MSQHLKQHLIAVAEPVRSPRTPDGSGPRPLAAGVAKSRRPPRGMQPPIRSSIACERCRKSKIKCDNTDSSFNTPCNACIRTGSVCQYPEPLLRSGKRATPKPTLEHEGDGHPGPKTAKKPKHVPWANGIHILEDVWSMPYLSRKLWYELFDLYQVHFATELPFMHLPTLKSIIHNKETQDPSTDVKLVLLAILTLTARLHPDLIRFASHRTGSRQDGSLPGASSFAASEYFADLLIRALGPLECALTKGSVTRVQVYLTLSRYRWSQPNGGSAAWMYLGVAIRMAQGLGMSVGGRHRKVQRTTKLPETIHLSLESWTAQEINRRTIFSCLILDYFLSSGFGRVSMMNLDGLQIPMPSDEYSFNVGRPTVVYRHPDAAVMPHAQRRMLEYPVDESLWSYFVRLADLWAAVNKYCLEGGRCTEVCLPWHRDTAFHQLDIKIQAFYANLPTDFTWSGTNFWKHDNSLYVSLHMLGALCRIMLHREYVPFIAIKCSKPIGPLDNLISNLSSSSDEFWHRSAGEFFNAGREIIGMTKICRDKLPRSPLVTFAIWQAAVGEVYMRHFPHMDMVKNTCGTEETREVPITELGVSTGDGVARDALRRDTCYSEAASEHLANLLAFDRYLTKVVNDYKHWEAKRTDGEEPEVCSDIMLDRCGERRVSDGKPTATTNGMVANEHQPNRYAPAKIDEWTPPHVESSIHSPKNAGNKAWSLRLVLDNTPKSTKPGDHRGRPVAQDLPAQSTSSRSHQEGPATVSIGDDESDTIGSYVEKYQGQRLGVAFEDLEGFAEQTETNYGFEDGRSAFFLQLARSDSLPHFGIEEGRSSQC</sequence>
<dbReference type="GO" id="GO:0003677">
    <property type="term" value="F:DNA binding"/>
    <property type="evidence" value="ECO:0007669"/>
    <property type="project" value="InterPro"/>
</dbReference>
<accession>A0A135UK12</accession>
<dbReference type="CDD" id="cd12148">
    <property type="entry name" value="fungal_TF_MHR"/>
    <property type="match status" value="1"/>
</dbReference>
<keyword evidence="5" id="KW-0539">Nucleus</keyword>
<gene>
    <name evidence="8" type="ORF">CSAL01_09365</name>
</gene>
<reference evidence="8 9" key="1">
    <citation type="submission" date="2014-02" db="EMBL/GenBank/DDBJ databases">
        <title>The genome sequence of Colletotrichum salicis CBS 607.94.</title>
        <authorList>
            <person name="Baroncelli R."/>
            <person name="Thon M.R."/>
        </authorList>
    </citation>
    <scope>NUCLEOTIDE SEQUENCE [LARGE SCALE GENOMIC DNA]</scope>
    <source>
        <strain evidence="8 9">CBS 607.94</strain>
    </source>
</reference>
<feature type="region of interest" description="Disordered" evidence="6">
    <location>
        <begin position="1"/>
        <end position="48"/>
    </location>
</feature>
<evidence type="ECO:0000256" key="1">
    <source>
        <dbReference type="ARBA" id="ARBA00004123"/>
    </source>
</evidence>
<dbReference type="GO" id="GO:0000981">
    <property type="term" value="F:DNA-binding transcription factor activity, RNA polymerase II-specific"/>
    <property type="evidence" value="ECO:0007669"/>
    <property type="project" value="InterPro"/>
</dbReference>
<organism evidence="8 9">
    <name type="scientific">Colletotrichum salicis</name>
    <dbReference type="NCBI Taxonomy" id="1209931"/>
    <lineage>
        <taxon>Eukaryota</taxon>
        <taxon>Fungi</taxon>
        <taxon>Dikarya</taxon>
        <taxon>Ascomycota</taxon>
        <taxon>Pezizomycotina</taxon>
        <taxon>Sordariomycetes</taxon>
        <taxon>Hypocreomycetidae</taxon>
        <taxon>Glomerellales</taxon>
        <taxon>Glomerellaceae</taxon>
        <taxon>Colletotrichum</taxon>
        <taxon>Colletotrichum acutatum species complex</taxon>
    </lineage>
</organism>
<name>A0A135UK12_9PEZI</name>
<evidence type="ECO:0000256" key="4">
    <source>
        <dbReference type="ARBA" id="ARBA00023163"/>
    </source>
</evidence>
<evidence type="ECO:0000256" key="2">
    <source>
        <dbReference type="ARBA" id="ARBA00022723"/>
    </source>
</evidence>
<protein>
    <submittedName>
        <fullName evidence="8">Fungal specific transcription factor</fullName>
    </submittedName>
</protein>
<evidence type="ECO:0000256" key="5">
    <source>
        <dbReference type="ARBA" id="ARBA00023242"/>
    </source>
</evidence>
<comment type="caution">
    <text evidence="8">The sequence shown here is derived from an EMBL/GenBank/DDBJ whole genome shotgun (WGS) entry which is preliminary data.</text>
</comment>
<dbReference type="SMART" id="SM00066">
    <property type="entry name" value="GAL4"/>
    <property type="match status" value="1"/>
</dbReference>
<dbReference type="AlphaFoldDB" id="A0A135UK12"/>